<evidence type="ECO:0000256" key="1">
    <source>
        <dbReference type="SAM" id="MobiDB-lite"/>
    </source>
</evidence>
<gene>
    <name evidence="3" type="ORF">S01H1_33508</name>
</gene>
<sequence length="272" mass="27364">SELAAAPRAGRATAVTRAAARKDAAAKERTAAQEAVAATKRAAAAGAAPKRAAAKSALAAEETRAAAKEHPSGIMPGERGGGGGPGDGPASLAFRADRNVVLAAVQQSGLALEFASLALRADREVVLAAVQQSGFALEFASLALRADRAVVLAAVLQEAGGALEFASETLQAGPGIRVAAHFDGLDFALDELRADPDVASMSSGRTRTSRLRPCGVTGLRSGSFRGRFAGTGAWCWRRCEGPGPLSSFHGKAPGGLGGVLAAMQQDGGALSL</sequence>
<feature type="region of interest" description="Disordered" evidence="1">
    <location>
        <begin position="1"/>
        <end position="90"/>
    </location>
</feature>
<feature type="compositionally biased region" description="Gly residues" evidence="1">
    <location>
        <begin position="78"/>
        <end position="87"/>
    </location>
</feature>
<dbReference type="AlphaFoldDB" id="X0WFX2"/>
<name>X0WFX2_9ZZZZ</name>
<feature type="domain" description="DUF4116" evidence="2">
    <location>
        <begin position="97"/>
        <end position="145"/>
    </location>
</feature>
<accession>X0WFX2</accession>
<reference evidence="3" key="1">
    <citation type="journal article" date="2014" name="Front. Microbiol.">
        <title>High frequency of phylogenetically diverse reductive dehalogenase-homologous genes in deep subseafloor sedimentary metagenomes.</title>
        <authorList>
            <person name="Kawai M."/>
            <person name="Futagami T."/>
            <person name="Toyoda A."/>
            <person name="Takaki Y."/>
            <person name="Nishi S."/>
            <person name="Hori S."/>
            <person name="Arai W."/>
            <person name="Tsubouchi T."/>
            <person name="Morono Y."/>
            <person name="Uchiyama I."/>
            <person name="Ito T."/>
            <person name="Fujiyama A."/>
            <person name="Inagaki F."/>
            <person name="Takami H."/>
        </authorList>
    </citation>
    <scope>NUCLEOTIDE SEQUENCE</scope>
    <source>
        <strain evidence="3">Expedition CK06-06</strain>
    </source>
</reference>
<feature type="compositionally biased region" description="Basic and acidic residues" evidence="1">
    <location>
        <begin position="61"/>
        <end position="71"/>
    </location>
</feature>
<feature type="non-terminal residue" evidence="3">
    <location>
        <position position="272"/>
    </location>
</feature>
<evidence type="ECO:0000313" key="3">
    <source>
        <dbReference type="EMBL" id="GAG11601.1"/>
    </source>
</evidence>
<feature type="compositionally biased region" description="Basic and acidic residues" evidence="1">
    <location>
        <begin position="20"/>
        <end position="31"/>
    </location>
</feature>
<dbReference type="InterPro" id="IPR025197">
    <property type="entry name" value="DUF4116"/>
</dbReference>
<feature type="non-terminal residue" evidence="3">
    <location>
        <position position="1"/>
    </location>
</feature>
<dbReference type="Pfam" id="PF13475">
    <property type="entry name" value="DUF4116"/>
    <property type="match status" value="1"/>
</dbReference>
<comment type="caution">
    <text evidence="3">The sequence shown here is derived from an EMBL/GenBank/DDBJ whole genome shotgun (WGS) entry which is preliminary data.</text>
</comment>
<protein>
    <recommendedName>
        <fullName evidence="2">DUF4116 domain-containing protein</fullName>
    </recommendedName>
</protein>
<feature type="compositionally biased region" description="Low complexity" evidence="1">
    <location>
        <begin position="1"/>
        <end position="18"/>
    </location>
</feature>
<proteinExistence type="predicted"/>
<feature type="compositionally biased region" description="Low complexity" evidence="1">
    <location>
        <begin position="32"/>
        <end position="60"/>
    </location>
</feature>
<dbReference type="EMBL" id="BARS01020811">
    <property type="protein sequence ID" value="GAG11601.1"/>
    <property type="molecule type" value="Genomic_DNA"/>
</dbReference>
<organism evidence="3">
    <name type="scientific">marine sediment metagenome</name>
    <dbReference type="NCBI Taxonomy" id="412755"/>
    <lineage>
        <taxon>unclassified sequences</taxon>
        <taxon>metagenomes</taxon>
        <taxon>ecological metagenomes</taxon>
    </lineage>
</organism>
<evidence type="ECO:0000259" key="2">
    <source>
        <dbReference type="Pfam" id="PF13475"/>
    </source>
</evidence>